<feature type="region of interest" description="Disordered" evidence="1">
    <location>
        <begin position="1"/>
        <end position="24"/>
    </location>
</feature>
<accession>A0AAD6A9V8</accession>
<organism evidence="2 3">
    <name type="scientific">Pogonophryne albipinna</name>
    <dbReference type="NCBI Taxonomy" id="1090488"/>
    <lineage>
        <taxon>Eukaryota</taxon>
        <taxon>Metazoa</taxon>
        <taxon>Chordata</taxon>
        <taxon>Craniata</taxon>
        <taxon>Vertebrata</taxon>
        <taxon>Euteleostomi</taxon>
        <taxon>Actinopterygii</taxon>
        <taxon>Neopterygii</taxon>
        <taxon>Teleostei</taxon>
        <taxon>Neoteleostei</taxon>
        <taxon>Acanthomorphata</taxon>
        <taxon>Eupercaria</taxon>
        <taxon>Perciformes</taxon>
        <taxon>Notothenioidei</taxon>
        <taxon>Pogonophryne</taxon>
    </lineage>
</organism>
<evidence type="ECO:0000256" key="1">
    <source>
        <dbReference type="SAM" id="MobiDB-lite"/>
    </source>
</evidence>
<feature type="compositionally biased region" description="Polar residues" evidence="1">
    <location>
        <begin position="7"/>
        <end position="24"/>
    </location>
</feature>
<reference evidence="2" key="1">
    <citation type="submission" date="2022-11" db="EMBL/GenBank/DDBJ databases">
        <title>Chromosome-level genome of Pogonophryne albipinna.</title>
        <authorList>
            <person name="Jo E."/>
        </authorList>
    </citation>
    <scope>NUCLEOTIDE SEQUENCE</scope>
    <source>
        <strain evidence="2">SGF0006</strain>
        <tissue evidence="2">Muscle</tissue>
    </source>
</reference>
<dbReference type="AlphaFoldDB" id="A0AAD6A9V8"/>
<gene>
    <name evidence="2" type="ORF">JOQ06_000166</name>
</gene>
<sequence>MGEQRRQQQLMLHSAASSATNGDQWVSRGGSSISCFTLLPPQRPMGEQRRQQHLIVLYGSSATLESNTEV</sequence>
<evidence type="ECO:0000313" key="3">
    <source>
        <dbReference type="Proteomes" id="UP001219934"/>
    </source>
</evidence>
<dbReference type="Proteomes" id="UP001219934">
    <property type="component" value="Unassembled WGS sequence"/>
</dbReference>
<name>A0AAD6A9V8_9TELE</name>
<keyword evidence="3" id="KW-1185">Reference proteome</keyword>
<proteinExistence type="predicted"/>
<comment type="caution">
    <text evidence="2">The sequence shown here is derived from an EMBL/GenBank/DDBJ whole genome shotgun (WGS) entry which is preliminary data.</text>
</comment>
<evidence type="ECO:0000313" key="2">
    <source>
        <dbReference type="EMBL" id="KAJ4920911.1"/>
    </source>
</evidence>
<protein>
    <submittedName>
        <fullName evidence="2">Uncharacterized protein</fullName>
    </submittedName>
</protein>
<dbReference type="EMBL" id="JAPTMU010000159">
    <property type="protein sequence ID" value="KAJ4920911.1"/>
    <property type="molecule type" value="Genomic_DNA"/>
</dbReference>